<name>A0AAV7TZ37_PLEWA</name>
<comment type="caution">
    <text evidence="3">The sequence shown here is derived from an EMBL/GenBank/DDBJ whole genome shotgun (WGS) entry which is preliminary data.</text>
</comment>
<evidence type="ECO:0000256" key="1">
    <source>
        <dbReference type="ARBA" id="ARBA00023268"/>
    </source>
</evidence>
<evidence type="ECO:0000313" key="3">
    <source>
        <dbReference type="EMBL" id="KAJ1181908.1"/>
    </source>
</evidence>
<evidence type="ECO:0000259" key="2">
    <source>
        <dbReference type="Pfam" id="PF17919"/>
    </source>
</evidence>
<keyword evidence="1" id="KW-0511">Multifunctional enzyme</keyword>
<organism evidence="3 4">
    <name type="scientific">Pleurodeles waltl</name>
    <name type="common">Iberian ribbed newt</name>
    <dbReference type="NCBI Taxonomy" id="8319"/>
    <lineage>
        <taxon>Eukaryota</taxon>
        <taxon>Metazoa</taxon>
        <taxon>Chordata</taxon>
        <taxon>Craniata</taxon>
        <taxon>Vertebrata</taxon>
        <taxon>Euteleostomi</taxon>
        <taxon>Amphibia</taxon>
        <taxon>Batrachia</taxon>
        <taxon>Caudata</taxon>
        <taxon>Salamandroidea</taxon>
        <taxon>Salamandridae</taxon>
        <taxon>Pleurodelinae</taxon>
        <taxon>Pleurodeles</taxon>
    </lineage>
</organism>
<evidence type="ECO:0000313" key="4">
    <source>
        <dbReference type="Proteomes" id="UP001066276"/>
    </source>
</evidence>
<dbReference type="InterPro" id="IPR043128">
    <property type="entry name" value="Rev_trsase/Diguanyl_cyclase"/>
</dbReference>
<dbReference type="PANTHER" id="PTHR37984:SF5">
    <property type="entry name" value="PROTEIN NYNRIN-LIKE"/>
    <property type="match status" value="1"/>
</dbReference>
<reference evidence="3" key="1">
    <citation type="journal article" date="2022" name="bioRxiv">
        <title>Sequencing and chromosome-scale assembly of the giantPleurodeles waltlgenome.</title>
        <authorList>
            <person name="Brown T."/>
            <person name="Elewa A."/>
            <person name="Iarovenko S."/>
            <person name="Subramanian E."/>
            <person name="Araus A.J."/>
            <person name="Petzold A."/>
            <person name="Susuki M."/>
            <person name="Suzuki K.-i.T."/>
            <person name="Hayashi T."/>
            <person name="Toyoda A."/>
            <person name="Oliveira C."/>
            <person name="Osipova E."/>
            <person name="Leigh N.D."/>
            <person name="Simon A."/>
            <person name="Yun M.H."/>
        </authorList>
    </citation>
    <scope>NUCLEOTIDE SEQUENCE</scope>
    <source>
        <strain evidence="3">20211129_DDA</strain>
        <tissue evidence="3">Liver</tissue>
    </source>
</reference>
<dbReference type="AlphaFoldDB" id="A0AAV7TZ37"/>
<dbReference type="Proteomes" id="UP001066276">
    <property type="component" value="Chromosome 3_2"/>
</dbReference>
<dbReference type="Gene3D" id="3.30.70.270">
    <property type="match status" value="1"/>
</dbReference>
<dbReference type="InterPro" id="IPR041577">
    <property type="entry name" value="RT_RNaseH_2"/>
</dbReference>
<dbReference type="PANTHER" id="PTHR37984">
    <property type="entry name" value="PROTEIN CBG26694"/>
    <property type="match status" value="1"/>
</dbReference>
<dbReference type="Pfam" id="PF17919">
    <property type="entry name" value="RT_RNaseH_2"/>
    <property type="match status" value="1"/>
</dbReference>
<dbReference type="InterPro" id="IPR050951">
    <property type="entry name" value="Retrovirus_Pol_polyprotein"/>
</dbReference>
<feature type="domain" description="Reverse transcriptase/retrotransposon-derived protein RNase H-like" evidence="2">
    <location>
        <begin position="146"/>
        <end position="207"/>
    </location>
</feature>
<dbReference type="SUPFAM" id="SSF56672">
    <property type="entry name" value="DNA/RNA polymerases"/>
    <property type="match status" value="1"/>
</dbReference>
<dbReference type="GO" id="GO:0003824">
    <property type="term" value="F:catalytic activity"/>
    <property type="evidence" value="ECO:0007669"/>
    <property type="project" value="UniProtKB-KW"/>
</dbReference>
<proteinExistence type="predicted"/>
<gene>
    <name evidence="3" type="ORF">NDU88_007107</name>
</gene>
<dbReference type="EMBL" id="JANPWB010000006">
    <property type="protein sequence ID" value="KAJ1181908.1"/>
    <property type="molecule type" value="Genomic_DNA"/>
</dbReference>
<protein>
    <recommendedName>
        <fullName evidence="2">Reverse transcriptase/retrotransposon-derived protein RNase H-like domain-containing protein</fullName>
    </recommendedName>
</protein>
<accession>A0AAV7TZ37</accession>
<dbReference type="InterPro" id="IPR043502">
    <property type="entry name" value="DNA/RNA_pol_sf"/>
</dbReference>
<sequence>MQKADEDIAYYVATLRGLAPSCRFDQLSDSLIRDQIVKCTFDKKIRERLLMKDPRLEEARQIAKRMEHAAVWLQEMDESNKEGKQSIIGEIRNKGNFSIDEEKKKSTKNWEDMDGLAEYCSKFIKYLTEKVEPLTKLMKKGVVYVWSEECKHVFEEVKKCILEAPTLGVFDVTAKTYITSEVSNVGIGAVVTQAKNGDEYVVGFASR</sequence>
<keyword evidence="4" id="KW-1185">Reference proteome</keyword>